<evidence type="ECO:0000256" key="2">
    <source>
        <dbReference type="SAM" id="Phobius"/>
    </source>
</evidence>
<dbReference type="EMBL" id="JABBGK010000001">
    <property type="protein sequence ID" value="NML72895.1"/>
    <property type="molecule type" value="Genomic_DNA"/>
</dbReference>
<keyword evidence="2" id="KW-0472">Membrane</keyword>
<feature type="compositionally biased region" description="Basic and acidic residues" evidence="1">
    <location>
        <begin position="128"/>
        <end position="138"/>
    </location>
</feature>
<evidence type="ECO:0008006" key="5">
    <source>
        <dbReference type="Google" id="ProtNLM"/>
    </source>
</evidence>
<evidence type="ECO:0000313" key="4">
    <source>
        <dbReference type="Proteomes" id="UP000541470"/>
    </source>
</evidence>
<evidence type="ECO:0000256" key="1">
    <source>
        <dbReference type="SAM" id="MobiDB-lite"/>
    </source>
</evidence>
<keyword evidence="4" id="KW-1185">Reference proteome</keyword>
<comment type="caution">
    <text evidence="3">The sequence shown here is derived from an EMBL/GenBank/DDBJ whole genome shotgun (WGS) entry which is preliminary data.</text>
</comment>
<organism evidence="3 4">
    <name type="scientific">Rhizobium terricola</name>
    <dbReference type="NCBI Taxonomy" id="2728849"/>
    <lineage>
        <taxon>Bacteria</taxon>
        <taxon>Pseudomonadati</taxon>
        <taxon>Pseudomonadota</taxon>
        <taxon>Alphaproteobacteria</taxon>
        <taxon>Hyphomicrobiales</taxon>
        <taxon>Rhizobiaceae</taxon>
        <taxon>Rhizobium/Agrobacterium group</taxon>
        <taxon>Rhizobium</taxon>
    </lineage>
</organism>
<keyword evidence="2" id="KW-0812">Transmembrane</keyword>
<dbReference type="RefSeq" id="WP_169586764.1">
    <property type="nucleotide sequence ID" value="NZ_JABBGK010000001.1"/>
</dbReference>
<feature type="transmembrane region" description="Helical" evidence="2">
    <location>
        <begin position="1048"/>
        <end position="1069"/>
    </location>
</feature>
<keyword evidence="2" id="KW-1133">Transmembrane helix</keyword>
<accession>A0A7Y0ASV7</accession>
<protein>
    <recommendedName>
        <fullName evidence="5">Membrane-associated oxidoreductase</fullName>
    </recommendedName>
</protein>
<feature type="region of interest" description="Disordered" evidence="1">
    <location>
        <begin position="128"/>
        <end position="167"/>
    </location>
</feature>
<name>A0A7Y0ASV7_9HYPH</name>
<dbReference type="AlphaFoldDB" id="A0A7Y0ASV7"/>
<gene>
    <name evidence="3" type="ORF">HHL25_02025</name>
</gene>
<proteinExistence type="predicted"/>
<dbReference type="Proteomes" id="UP000541470">
    <property type="component" value="Unassembled WGS sequence"/>
</dbReference>
<reference evidence="3 4" key="1">
    <citation type="submission" date="2020-04" db="EMBL/GenBank/DDBJ databases">
        <title>Rhizobium sp. S-51 isolated from soil.</title>
        <authorList>
            <person name="Dahal R.H."/>
        </authorList>
    </citation>
    <scope>NUCLEOTIDE SEQUENCE [LARGE SCALE GENOMIC DNA]</scope>
    <source>
        <strain evidence="3 4">S-51</strain>
    </source>
</reference>
<feature type="transmembrane region" description="Helical" evidence="2">
    <location>
        <begin position="805"/>
        <end position="823"/>
    </location>
</feature>
<feature type="transmembrane region" description="Helical" evidence="2">
    <location>
        <begin position="912"/>
        <end position="935"/>
    </location>
</feature>
<sequence>MEYTEVEKQLFSGNAIVFDAMKQHQPISSSALRDAILAADLKTHDTRHRDSAYSLSHANITGKLDLADLYPTREDALISLVFIDCIFHDDISIARSAITNIRFKQCALKKIDGERVFVHGSVELDEVRSSEPVDRRSGQEAADNWFGSRGPQPPQGEPQSEAQHGHAVEVSRPQGLCHIHLRHSEIGRSVLIKQSLLVGPALRDDIDRNNEILNFALNLASAKIKGSVYLIDGAAALGGVSLSGADIQGDVYMAGARLVSGEGAAFNGQLLSVSGFVGLRGKTVQNGMVARFESLGMIVMMNARIASVIDLTAGLFEAAPNDTIAIYVSGCESIGSLITGALGAADQMVRTTVVGDMRMVGCGFQGDLQLSDLDISHKQSSPSKAMTAPEMQTQAAVLHLIALTVNGRLLISGGFRGGIDLSDTRIIRSVYLGNNAEPLEFVCTPENIRLIDMNGAQIESTLAVSNLKVEAVTGLDRLKNNLGSDHDLKMRSYPLAFAPGVLFHELQINGKKRRFSAGILETDGQLAILDGTGPSIISVLRKAQVNFDSEDNIKEYLRLFCHNICGDLGPFMIIERSGWLYSILPESAKQTVEDIEIVPSDAVGVTHPAEYVCAARVSIWYGPAIFRSTLALRKDLMVEMTDDESRYDGLSLQIAQLKPLKYLDTTGVACPGEWPLCPTLAATPTYGSLDKSRRRRLLAASRSLSEKYRTRPEINLQNAHVCELHDKDGKAWPDGVRLTLAGFTYDALRITDGGDDIREERGRAHRLPIMQDLWRKPARYAGRALLKLAVVLLAAYMAWELSSSPYALFALVAAAAIWLTLWIRKQAVNSKAEKYSRPWQARKRWLRLQYEDLRPSREEFTPQPFEQLAGVFRKQGQEEDFRRISRLKLAWKDKVETAFIWRPFTALYRLGFGYGFSTFRAFTTFGLLLLFGIWATEKALEEELLVLAASPDIYVAAVADAHPGEPADRSKLDVSCRGEINSPIYALDTLLPLIDLGQETRCGIRSEANFRFSAPALPVIQTQPLAILQDFAKETANWLGDLAFRPTVWQYGLAFYRLLGWIVLSLLIFTISNSMRRASGG</sequence>
<evidence type="ECO:0000313" key="3">
    <source>
        <dbReference type="EMBL" id="NML72895.1"/>
    </source>
</evidence>